<sequence>MKKIYLNFFAFMSLVSKFLRWIIDPILCLIYMRRKGCVPKSENPLLKMTINELRNKIQTQEVKCVDIVKTYIERAKYVNPLINAIAEDRFEEALKEAHAIDLMCANGSEELSKIMPLLGIPFCFKQVIDIKGMSNHIGSLYGDPGKMESDSEVMRLLKDAGAICIMTGNTPEKSTGWESYNFIHGRTKNPFNFAKTPGGSSGGDGALVGSDAALFGVGTDFAGSVRLPGHFCGTYGHKPSSGLVSLDGINPRFHFPDFEQIAVIGPLAKCVDDLEILLNVMTGNQVKVLTEIKNIKINYMLKLEPRWFLSKVDDQMKKTIYDIAKHFETKNLSVERFDTKDYYYLPEATSMKLIYLCGFDSFLSKPPSSDSSMEKGKKQYASFHLEFFKSIFCWSKFTFGLIWFQFMLNLKGLMLLGTKKFWQTEIERLKTGLINHLSNDGVLILPTYPTSAVSHYGTLLRGVDSTYMGIANAFDLPCTQIPVGKDKNGMPYGIQVLAGPKNDGLCLAVAKEIENYVKSSDNNNNRKM</sequence>
<dbReference type="InterPro" id="IPR036928">
    <property type="entry name" value="AS_sf"/>
</dbReference>
<gene>
    <name evidence="4" type="primary">CSON009049</name>
</gene>
<name>A0A336LZE1_CULSO</name>
<reference evidence="4" key="1">
    <citation type="submission" date="2018-07" db="EMBL/GenBank/DDBJ databases">
        <authorList>
            <person name="Quirk P.G."/>
            <person name="Krulwich T.A."/>
        </authorList>
    </citation>
    <scope>NUCLEOTIDE SEQUENCE</scope>
</reference>
<proteinExistence type="inferred from homology"/>
<dbReference type="InterPro" id="IPR020556">
    <property type="entry name" value="Amidase_CS"/>
</dbReference>
<dbReference type="PROSITE" id="PS00571">
    <property type="entry name" value="AMIDASES"/>
    <property type="match status" value="1"/>
</dbReference>
<feature type="active site" description="Charge relay system" evidence="2">
    <location>
        <position position="200"/>
    </location>
</feature>
<feature type="active site" description="Charge relay system" evidence="2">
    <location>
        <position position="125"/>
    </location>
</feature>
<dbReference type="OMA" id="CEREPLN"/>
<organism evidence="4">
    <name type="scientific">Culicoides sonorensis</name>
    <name type="common">Biting midge</name>
    <dbReference type="NCBI Taxonomy" id="179676"/>
    <lineage>
        <taxon>Eukaryota</taxon>
        <taxon>Metazoa</taxon>
        <taxon>Ecdysozoa</taxon>
        <taxon>Arthropoda</taxon>
        <taxon>Hexapoda</taxon>
        <taxon>Insecta</taxon>
        <taxon>Pterygota</taxon>
        <taxon>Neoptera</taxon>
        <taxon>Endopterygota</taxon>
        <taxon>Diptera</taxon>
        <taxon>Nematocera</taxon>
        <taxon>Chironomoidea</taxon>
        <taxon>Ceratopogonidae</taxon>
        <taxon>Ceratopogoninae</taxon>
        <taxon>Culicoides</taxon>
        <taxon>Monoculicoides</taxon>
    </lineage>
</organism>
<evidence type="ECO:0000256" key="1">
    <source>
        <dbReference type="ARBA" id="ARBA00009199"/>
    </source>
</evidence>
<evidence type="ECO:0000256" key="2">
    <source>
        <dbReference type="PIRSR" id="PIRSR001221-1"/>
    </source>
</evidence>
<dbReference type="EMBL" id="UFQT01000350">
    <property type="protein sequence ID" value="SSX23446.1"/>
    <property type="molecule type" value="Genomic_DNA"/>
</dbReference>
<comment type="similarity">
    <text evidence="1">Belongs to the amidase family.</text>
</comment>
<dbReference type="Pfam" id="PF01425">
    <property type="entry name" value="Amidase"/>
    <property type="match status" value="1"/>
</dbReference>
<dbReference type="PANTHER" id="PTHR43372:SF3">
    <property type="entry name" value="AT07710P-RELATED"/>
    <property type="match status" value="1"/>
</dbReference>
<dbReference type="GO" id="GO:0012505">
    <property type="term" value="C:endomembrane system"/>
    <property type="evidence" value="ECO:0007669"/>
    <property type="project" value="TreeGrafter"/>
</dbReference>
<dbReference type="PIRSF" id="PIRSF001221">
    <property type="entry name" value="Amidase_fungi"/>
    <property type="match status" value="1"/>
</dbReference>
<dbReference type="Gene3D" id="3.90.1300.10">
    <property type="entry name" value="Amidase signature (AS) domain"/>
    <property type="match status" value="1"/>
</dbReference>
<accession>A0A336LZE1</accession>
<feature type="active site" description="Acyl-ester intermediate" evidence="2">
    <location>
        <position position="224"/>
    </location>
</feature>
<dbReference type="SUPFAM" id="SSF75304">
    <property type="entry name" value="Amidase signature (AS) enzymes"/>
    <property type="match status" value="1"/>
</dbReference>
<evidence type="ECO:0000313" key="4">
    <source>
        <dbReference type="EMBL" id="SSX23446.1"/>
    </source>
</evidence>
<dbReference type="InterPro" id="IPR023631">
    <property type="entry name" value="Amidase_dom"/>
</dbReference>
<protein>
    <submittedName>
        <fullName evidence="4">CSON009049 protein</fullName>
    </submittedName>
</protein>
<dbReference type="AlphaFoldDB" id="A0A336LZE1"/>
<dbReference type="InterPro" id="IPR052739">
    <property type="entry name" value="FAAH2"/>
</dbReference>
<dbReference type="VEuPathDB" id="VectorBase:CSON009049"/>
<dbReference type="PANTHER" id="PTHR43372">
    <property type="entry name" value="FATTY-ACID AMIDE HYDROLASE"/>
    <property type="match status" value="1"/>
</dbReference>
<evidence type="ECO:0000259" key="3">
    <source>
        <dbReference type="Pfam" id="PF01425"/>
    </source>
</evidence>
<feature type="domain" description="Amidase" evidence="3">
    <location>
        <begin position="66"/>
        <end position="507"/>
    </location>
</feature>